<dbReference type="PATRIC" id="fig|1149862.3.peg.645"/>
<dbReference type="AlphaFoldDB" id="I8RN39"/>
<name>I8RN39_9FIRM</name>
<accession>I8RN39</accession>
<reference evidence="2 3" key="1">
    <citation type="journal article" date="2012" name="J. Bacteriol.">
        <title>Draft Genome Sequences for Two Metal-Reducing Pelosinus fermentans Strains Isolated from a Cr(VI)-Contaminated Site and for Type Strain R7.</title>
        <authorList>
            <person name="Brown S.D."/>
            <person name="Podar M."/>
            <person name="Klingeman D.M."/>
            <person name="Johnson C.M."/>
            <person name="Yang Z.K."/>
            <person name="Utturkar S.M."/>
            <person name="Land M.L."/>
            <person name="Mosher J.J."/>
            <person name="Hurt R.A.Jr."/>
            <person name="Phelps T.J."/>
            <person name="Palumbo A.V."/>
            <person name="Arkin A.P."/>
            <person name="Hazen T.C."/>
            <person name="Elias D.A."/>
        </authorList>
    </citation>
    <scope>NUCLEOTIDE SEQUENCE [LARGE SCALE GENOMIC DNA]</scope>
    <source>
        <strain evidence="2 3">B4</strain>
    </source>
</reference>
<comment type="caution">
    <text evidence="2">The sequence shown here is derived from an EMBL/GenBank/DDBJ whole genome shotgun (WGS) entry which is preliminary data.</text>
</comment>
<sequence>MQKLTGKYKKITAIKRVNENNTFSIKVTQESFLKFPRIYDFIDTLSGYIYKIFLNGNLLSKNNHELSKLNKENMDLKAENSMLKKITVHYLEK</sequence>
<keyword evidence="3" id="KW-1185">Reference proteome</keyword>
<gene>
    <name evidence="2" type="ORF">FB4_2364</name>
</gene>
<keyword evidence="1" id="KW-0175">Coiled coil</keyword>
<evidence type="ECO:0000256" key="1">
    <source>
        <dbReference type="SAM" id="Coils"/>
    </source>
</evidence>
<dbReference type="EMBL" id="AKVJ01000007">
    <property type="protein sequence ID" value="EIW20400.1"/>
    <property type="molecule type" value="Genomic_DNA"/>
</dbReference>
<dbReference type="RefSeq" id="WP_007931221.1">
    <property type="nucleotide sequence ID" value="NZ_AKVJ01000007.1"/>
</dbReference>
<organism evidence="2 3">
    <name type="scientific">Pelosinus fermentans B4</name>
    <dbReference type="NCBI Taxonomy" id="1149862"/>
    <lineage>
        <taxon>Bacteria</taxon>
        <taxon>Bacillati</taxon>
        <taxon>Bacillota</taxon>
        <taxon>Negativicutes</taxon>
        <taxon>Selenomonadales</taxon>
        <taxon>Sporomusaceae</taxon>
        <taxon>Pelosinus</taxon>
    </lineage>
</organism>
<dbReference type="Proteomes" id="UP000004324">
    <property type="component" value="Unassembled WGS sequence"/>
</dbReference>
<protein>
    <submittedName>
        <fullName evidence="2">Uncharacterized protein</fullName>
    </submittedName>
</protein>
<proteinExistence type="predicted"/>
<evidence type="ECO:0000313" key="2">
    <source>
        <dbReference type="EMBL" id="EIW20400.1"/>
    </source>
</evidence>
<evidence type="ECO:0000313" key="3">
    <source>
        <dbReference type="Proteomes" id="UP000004324"/>
    </source>
</evidence>
<feature type="coiled-coil region" evidence="1">
    <location>
        <begin position="59"/>
        <end position="86"/>
    </location>
</feature>